<comment type="caution">
    <text evidence="1">The sequence shown here is derived from an EMBL/GenBank/DDBJ whole genome shotgun (WGS) entry which is preliminary data.</text>
</comment>
<keyword evidence="2" id="KW-1185">Reference proteome</keyword>
<evidence type="ECO:0000313" key="1">
    <source>
        <dbReference type="EMBL" id="TMW64100.1"/>
    </source>
</evidence>
<gene>
    <name evidence="1" type="ORF">Poli38472_014217</name>
</gene>
<accession>A0A8K1CK25</accession>
<dbReference type="EMBL" id="SPLM01000041">
    <property type="protein sequence ID" value="TMW64100.1"/>
    <property type="molecule type" value="Genomic_DNA"/>
</dbReference>
<reference evidence="1" key="1">
    <citation type="submission" date="2019-03" db="EMBL/GenBank/DDBJ databases">
        <title>Long read genome sequence of the mycoparasitic Pythium oligandrum ATCC 38472 isolated from sugarbeet rhizosphere.</title>
        <authorList>
            <person name="Gaulin E."/>
        </authorList>
    </citation>
    <scope>NUCLEOTIDE SEQUENCE</scope>
    <source>
        <strain evidence="1">ATCC 38472_TT</strain>
    </source>
</reference>
<dbReference type="AlphaFoldDB" id="A0A8K1CK25"/>
<protein>
    <submittedName>
        <fullName evidence="1">Uncharacterized protein</fullName>
    </submittedName>
</protein>
<sequence>MGTSPRPKRPRSTYEARRMERASLQHELQTLTKRLEQLQAEHPALVISKAQRACAENALLRQSLFERDLVTARTVSLLSHEMAAHPRNPLATPICMPVDLEERRRVLAALRPAKLAWATRFLLERSRFTPRDRQFRETESFITPQGDSIVMQFDVMPFYNVLSTQQVVNALQLALAHQEYAFWEHMGLTTIGETDDNATSPASQVRYFSTTPGGVDVERNLVIFSSSKAPNAHVQQDHGVVAVDFVDQDLLHPYSPAQRVRMDVSAAVLVCEQPKTPANASGSADVCVIRWAFARLHRPQCKLSPEKTQELLDLHPRWGEALRRAMQEYILQNSLARENTDSPYH</sequence>
<proteinExistence type="predicted"/>
<organism evidence="1 2">
    <name type="scientific">Pythium oligandrum</name>
    <name type="common">Mycoparasitic fungus</name>
    <dbReference type="NCBI Taxonomy" id="41045"/>
    <lineage>
        <taxon>Eukaryota</taxon>
        <taxon>Sar</taxon>
        <taxon>Stramenopiles</taxon>
        <taxon>Oomycota</taxon>
        <taxon>Peronosporomycetes</taxon>
        <taxon>Pythiales</taxon>
        <taxon>Pythiaceae</taxon>
        <taxon>Pythium</taxon>
    </lineage>
</organism>
<evidence type="ECO:0000313" key="2">
    <source>
        <dbReference type="Proteomes" id="UP000794436"/>
    </source>
</evidence>
<name>A0A8K1CK25_PYTOL</name>
<dbReference type="Proteomes" id="UP000794436">
    <property type="component" value="Unassembled WGS sequence"/>
</dbReference>